<dbReference type="PANTHER" id="PTHR12658">
    <property type="entry name" value="BETA-TUBULIN COFACTOR D"/>
    <property type="match status" value="1"/>
</dbReference>
<comment type="caution">
    <text evidence="5">The sequence shown here is derived from an EMBL/GenBank/DDBJ whole genome shotgun (WGS) entry which is preliminary data.</text>
</comment>
<dbReference type="Pfam" id="PF25767">
    <property type="entry name" value="ARM_TBCD_2nd"/>
    <property type="match status" value="1"/>
</dbReference>
<dbReference type="InterPro" id="IPR021133">
    <property type="entry name" value="HEAT_type_2"/>
</dbReference>
<dbReference type="InterPro" id="IPR016024">
    <property type="entry name" value="ARM-type_fold"/>
</dbReference>
<keyword evidence="1" id="KW-0143">Chaperone</keyword>
<dbReference type="PROSITE" id="PS50077">
    <property type="entry name" value="HEAT_REPEAT"/>
    <property type="match status" value="1"/>
</dbReference>
<sequence length="1163" mass="127468">MESSSEVNDDLKLVKASVGLLADLEAAVPSLLFNNTDIEKTQSVQQDISSQDVDRIVNLIEPFQGEPQLLDTRLKGILPSLTSAFLESLSRDAKSRSNDHDVTGTAICRILYTLCKVRGHKVIVGFFNNEPQNLELILSATERTLGAEVETNDDWQTSYILLLWVSHLLLVPFDLTTFSAEGGEDVVGDLKLRHRLPLVAIRILRVGSKCLQSSTKTQDAAASMLVRLVTRPDMQKLQLADALAERALSDLSSEEAQTASILYQQIGSLRLLAGIVASADLDHIFPGVYRSCIKLIERSRETPLTPNAVVKRILIKIMRNLGVVALRSTTTSEVLLGLLQTTNVLEDIVDYFLQSLGDRDTPVRYASAKSLSQLISELDHDMGLEVIQAILDTFKEDIPKGAGSLDFSTVNALKWHGLTLALGHVLFRRSASPQQLPDILTALVSAINFEQRSATGGTVGSNVRDAANFGIWSVARRYMTAELLLVPSEILAATLSSSSTTPIIQALATHLILSACLDPVGNIRRGSSAALQELVGRHPDQVPSGIPMVQIVDYLAVGLRRRAMFDVANKVIAEQAAYLDPLIDALFGWRGLSSPDVASRDAAAASITRMAAFAGQDKQQQLCERIHRELVGSGSSEIEYRHGLVLTFAYILESVLALWKEDKANRPESLARWVTGAAGDIDSIKIPQQELNGRAIRAELPASAGRLITAISCMVTEAMEDSISDFESLAQFDPAVERLMARHESSVLAVIPQLAIKLLTLKRKMKKPLGCVGAKMLIKKVNTDSSKALMSGAGRAIALGALTPYYSNGLSGDNAALAIKTLAGATDAMNMDWRIVSMSALGHSLGDMQQDIVVDEPILGIISDAIHKGLNDYTIDERGDVGSLVRHEALMSTERLFTLAESKGLQSDSLQLLHGDLVRLSLEKLDKVRLQAGKLRNHVIPFVPSDYELFDITSVSSNQYFSAALQSLSSTRPEWELNEALRGCISCAGIGAEHLLIESRNAISQTFEQCDESHLRYLMTLLSGILQKMLDDGSNTTPALEFLAFLLDAKLPHRLAQDPAFKWRNLLSTVQKSHHKSTDIQRLRAAIHVYAGLADIARIRGEVLKKMFSMIRTNPYPRIRWALAEALFKVTNEKAFKEVDWNQPTTENAATVGQMQNEYIRNE</sequence>
<gene>
    <name evidence="5" type="ORF">K431DRAFT_223882</name>
</gene>
<dbReference type="InterPro" id="IPR033162">
    <property type="entry name" value="TBCD"/>
</dbReference>
<name>A0A9P4Q8V9_9PEZI</name>
<dbReference type="EMBL" id="MU003789">
    <property type="protein sequence ID" value="KAF2721615.1"/>
    <property type="molecule type" value="Genomic_DNA"/>
</dbReference>
<dbReference type="GO" id="GO:0007021">
    <property type="term" value="P:tubulin complex assembly"/>
    <property type="evidence" value="ECO:0007669"/>
    <property type="project" value="InterPro"/>
</dbReference>
<dbReference type="GO" id="GO:0007023">
    <property type="term" value="P:post-chaperonin tubulin folding pathway"/>
    <property type="evidence" value="ECO:0007669"/>
    <property type="project" value="InterPro"/>
</dbReference>
<organism evidence="5 6">
    <name type="scientific">Polychaeton citri CBS 116435</name>
    <dbReference type="NCBI Taxonomy" id="1314669"/>
    <lineage>
        <taxon>Eukaryota</taxon>
        <taxon>Fungi</taxon>
        <taxon>Dikarya</taxon>
        <taxon>Ascomycota</taxon>
        <taxon>Pezizomycotina</taxon>
        <taxon>Dothideomycetes</taxon>
        <taxon>Dothideomycetidae</taxon>
        <taxon>Capnodiales</taxon>
        <taxon>Capnodiaceae</taxon>
        <taxon>Polychaeton</taxon>
    </lineage>
</organism>
<proteinExistence type="predicted"/>
<evidence type="ECO:0000313" key="5">
    <source>
        <dbReference type="EMBL" id="KAF2721615.1"/>
    </source>
</evidence>
<evidence type="ECO:0008006" key="7">
    <source>
        <dbReference type="Google" id="ProtNLM"/>
    </source>
</evidence>
<dbReference type="GO" id="GO:0005096">
    <property type="term" value="F:GTPase activator activity"/>
    <property type="evidence" value="ECO:0007669"/>
    <property type="project" value="InterPro"/>
</dbReference>
<dbReference type="Pfam" id="PF23579">
    <property type="entry name" value="ARM_TBCD"/>
    <property type="match status" value="1"/>
</dbReference>
<dbReference type="Gene3D" id="1.25.10.10">
    <property type="entry name" value="Leucine-rich Repeat Variant"/>
    <property type="match status" value="1"/>
</dbReference>
<dbReference type="OrthoDB" id="10253476at2759"/>
<dbReference type="InterPro" id="IPR011989">
    <property type="entry name" value="ARM-like"/>
</dbReference>
<evidence type="ECO:0000256" key="1">
    <source>
        <dbReference type="ARBA" id="ARBA00023186"/>
    </source>
</evidence>
<evidence type="ECO:0000313" key="6">
    <source>
        <dbReference type="Proteomes" id="UP000799441"/>
    </source>
</evidence>
<dbReference type="SUPFAM" id="SSF48371">
    <property type="entry name" value="ARM repeat"/>
    <property type="match status" value="1"/>
</dbReference>
<dbReference type="GO" id="GO:0048487">
    <property type="term" value="F:beta-tubulin binding"/>
    <property type="evidence" value="ECO:0007669"/>
    <property type="project" value="InterPro"/>
</dbReference>
<reference evidence="5" key="1">
    <citation type="journal article" date="2020" name="Stud. Mycol.">
        <title>101 Dothideomycetes genomes: a test case for predicting lifestyles and emergence of pathogens.</title>
        <authorList>
            <person name="Haridas S."/>
            <person name="Albert R."/>
            <person name="Binder M."/>
            <person name="Bloem J."/>
            <person name="Labutti K."/>
            <person name="Salamov A."/>
            <person name="Andreopoulos B."/>
            <person name="Baker S."/>
            <person name="Barry K."/>
            <person name="Bills G."/>
            <person name="Bluhm B."/>
            <person name="Cannon C."/>
            <person name="Castanera R."/>
            <person name="Culley D."/>
            <person name="Daum C."/>
            <person name="Ezra D."/>
            <person name="Gonzalez J."/>
            <person name="Henrissat B."/>
            <person name="Kuo A."/>
            <person name="Liang C."/>
            <person name="Lipzen A."/>
            <person name="Lutzoni F."/>
            <person name="Magnuson J."/>
            <person name="Mondo S."/>
            <person name="Nolan M."/>
            <person name="Ohm R."/>
            <person name="Pangilinan J."/>
            <person name="Park H.-J."/>
            <person name="Ramirez L."/>
            <person name="Alfaro M."/>
            <person name="Sun H."/>
            <person name="Tritt A."/>
            <person name="Yoshinaga Y."/>
            <person name="Zwiers L.-H."/>
            <person name="Turgeon B."/>
            <person name="Goodwin S."/>
            <person name="Spatafora J."/>
            <person name="Crous P."/>
            <person name="Grigoriev I."/>
        </authorList>
    </citation>
    <scope>NUCLEOTIDE SEQUENCE</scope>
    <source>
        <strain evidence="5">CBS 116435</strain>
    </source>
</reference>
<accession>A0A9P4Q8V9</accession>
<evidence type="ECO:0000259" key="3">
    <source>
        <dbReference type="Pfam" id="PF12612"/>
    </source>
</evidence>
<dbReference type="PANTHER" id="PTHR12658:SF0">
    <property type="entry name" value="TUBULIN-SPECIFIC CHAPERONE D"/>
    <property type="match status" value="1"/>
</dbReference>
<dbReference type="AlphaFoldDB" id="A0A9P4Q8V9"/>
<dbReference type="Pfam" id="PF12612">
    <property type="entry name" value="TFCD_C"/>
    <property type="match status" value="1"/>
</dbReference>
<feature type="domain" description="Tubulin-folding cofactor D C-terminal" evidence="3">
    <location>
        <begin position="915"/>
        <end position="1082"/>
    </location>
</feature>
<feature type="repeat" description="HEAT" evidence="2">
    <location>
        <begin position="348"/>
        <end position="382"/>
    </location>
</feature>
<dbReference type="InterPro" id="IPR058033">
    <property type="entry name" value="ARM_TBCD_2nd"/>
</dbReference>
<dbReference type="GO" id="GO:0000226">
    <property type="term" value="P:microtubule cytoskeleton organization"/>
    <property type="evidence" value="ECO:0007669"/>
    <property type="project" value="TreeGrafter"/>
</dbReference>
<evidence type="ECO:0000256" key="2">
    <source>
        <dbReference type="PROSITE-ProRule" id="PRU00103"/>
    </source>
</evidence>
<keyword evidence="6" id="KW-1185">Reference proteome</keyword>
<dbReference type="InterPro" id="IPR022577">
    <property type="entry name" value="TBCD_C"/>
</dbReference>
<protein>
    <recommendedName>
        <fullName evidence="7">Tubulin-specific chaperone D C-terminal domain-containing protein</fullName>
    </recommendedName>
</protein>
<evidence type="ECO:0000259" key="4">
    <source>
        <dbReference type="Pfam" id="PF25767"/>
    </source>
</evidence>
<dbReference type="Proteomes" id="UP000799441">
    <property type="component" value="Unassembled WGS sequence"/>
</dbReference>
<feature type="domain" description="Tubulin-folding cofactor D ARM repeats" evidence="4">
    <location>
        <begin position="340"/>
        <end position="546"/>
    </location>
</feature>